<organism evidence="4 5">
    <name type="scientific">Duganella vulcania</name>
    <dbReference type="NCBI Taxonomy" id="2692166"/>
    <lineage>
        <taxon>Bacteria</taxon>
        <taxon>Pseudomonadati</taxon>
        <taxon>Pseudomonadota</taxon>
        <taxon>Betaproteobacteria</taxon>
        <taxon>Burkholderiales</taxon>
        <taxon>Oxalobacteraceae</taxon>
        <taxon>Telluria group</taxon>
        <taxon>Duganella</taxon>
    </lineage>
</organism>
<dbReference type="RefSeq" id="WP_161093446.1">
    <property type="nucleotide sequence ID" value="NZ_WWCV01000211.1"/>
</dbReference>
<name>A0A845HPP3_9BURK</name>
<dbReference type="CDD" id="cd00156">
    <property type="entry name" value="REC"/>
    <property type="match status" value="1"/>
</dbReference>
<dbReference type="Pfam" id="PF00072">
    <property type="entry name" value="Response_reg"/>
    <property type="match status" value="1"/>
</dbReference>
<dbReference type="InterPro" id="IPR001789">
    <property type="entry name" value="Sig_transdc_resp-reg_receiver"/>
</dbReference>
<accession>A0A845HPP3</accession>
<protein>
    <submittedName>
        <fullName evidence="4">Response regulator</fullName>
    </submittedName>
</protein>
<feature type="non-terminal residue" evidence="4">
    <location>
        <position position="1"/>
    </location>
</feature>
<reference evidence="4 5" key="1">
    <citation type="submission" date="2019-12" db="EMBL/GenBank/DDBJ databases">
        <title>Novel species isolated from a subtropical stream in China.</title>
        <authorList>
            <person name="Lu H."/>
        </authorList>
    </citation>
    <scope>NUCLEOTIDE SEQUENCE [LARGE SCALE GENOMIC DNA]</scope>
    <source>
        <strain evidence="4 5">FT107W</strain>
    </source>
</reference>
<feature type="non-terminal residue" evidence="4">
    <location>
        <position position="98"/>
    </location>
</feature>
<dbReference type="PANTHER" id="PTHR44591">
    <property type="entry name" value="STRESS RESPONSE REGULATOR PROTEIN 1"/>
    <property type="match status" value="1"/>
</dbReference>
<evidence type="ECO:0000256" key="2">
    <source>
        <dbReference type="PROSITE-ProRule" id="PRU00169"/>
    </source>
</evidence>
<dbReference type="InterPro" id="IPR050595">
    <property type="entry name" value="Bact_response_regulator"/>
</dbReference>
<keyword evidence="5" id="KW-1185">Reference proteome</keyword>
<sequence>PAAAGLSLLIVDDNASAREALRLACNHLGWAASCAADAGTALAMLSERQHRPYDLVLLDYDMPDGDAATVLARLRAGLALPPVLLMAPEPVAAGQAGL</sequence>
<keyword evidence="1 2" id="KW-0597">Phosphoprotein</keyword>
<dbReference type="Gene3D" id="3.40.50.2300">
    <property type="match status" value="1"/>
</dbReference>
<evidence type="ECO:0000256" key="1">
    <source>
        <dbReference type="ARBA" id="ARBA00022553"/>
    </source>
</evidence>
<dbReference type="SUPFAM" id="SSF52172">
    <property type="entry name" value="CheY-like"/>
    <property type="match status" value="1"/>
</dbReference>
<gene>
    <name evidence="4" type="ORF">GTP81_31555</name>
</gene>
<dbReference type="GO" id="GO:0000160">
    <property type="term" value="P:phosphorelay signal transduction system"/>
    <property type="evidence" value="ECO:0007669"/>
    <property type="project" value="InterPro"/>
</dbReference>
<comment type="caution">
    <text evidence="4">The sequence shown here is derived from an EMBL/GenBank/DDBJ whole genome shotgun (WGS) entry which is preliminary data.</text>
</comment>
<evidence type="ECO:0000313" key="5">
    <source>
        <dbReference type="Proteomes" id="UP000484875"/>
    </source>
</evidence>
<dbReference type="Proteomes" id="UP000484875">
    <property type="component" value="Unassembled WGS sequence"/>
</dbReference>
<feature type="domain" description="Response regulatory" evidence="3">
    <location>
        <begin position="7"/>
        <end position="98"/>
    </location>
</feature>
<dbReference type="SMART" id="SM00448">
    <property type="entry name" value="REC"/>
    <property type="match status" value="1"/>
</dbReference>
<evidence type="ECO:0000313" key="4">
    <source>
        <dbReference type="EMBL" id="MYN21272.1"/>
    </source>
</evidence>
<dbReference type="PROSITE" id="PS50110">
    <property type="entry name" value="RESPONSE_REGULATORY"/>
    <property type="match status" value="1"/>
</dbReference>
<dbReference type="InterPro" id="IPR011006">
    <property type="entry name" value="CheY-like_superfamily"/>
</dbReference>
<dbReference type="AlphaFoldDB" id="A0A845HPP3"/>
<dbReference type="EMBL" id="WWCV01000211">
    <property type="protein sequence ID" value="MYN21272.1"/>
    <property type="molecule type" value="Genomic_DNA"/>
</dbReference>
<dbReference type="PANTHER" id="PTHR44591:SF3">
    <property type="entry name" value="RESPONSE REGULATORY DOMAIN-CONTAINING PROTEIN"/>
    <property type="match status" value="1"/>
</dbReference>
<proteinExistence type="predicted"/>
<feature type="modified residue" description="4-aspartylphosphate" evidence="2">
    <location>
        <position position="59"/>
    </location>
</feature>
<evidence type="ECO:0000259" key="3">
    <source>
        <dbReference type="PROSITE" id="PS50110"/>
    </source>
</evidence>